<keyword evidence="6 7" id="KW-0472">Membrane</keyword>
<feature type="transmembrane region" description="Helical" evidence="7">
    <location>
        <begin position="254"/>
        <end position="279"/>
    </location>
</feature>
<accession>A0A420XTW8</accession>
<dbReference type="SUPFAM" id="SSF161098">
    <property type="entry name" value="MetI-like"/>
    <property type="match status" value="1"/>
</dbReference>
<proteinExistence type="inferred from homology"/>
<dbReference type="InterPro" id="IPR000515">
    <property type="entry name" value="MetI-like"/>
</dbReference>
<dbReference type="InterPro" id="IPR035906">
    <property type="entry name" value="MetI-like_sf"/>
</dbReference>
<evidence type="ECO:0000256" key="7">
    <source>
        <dbReference type="RuleBase" id="RU363032"/>
    </source>
</evidence>
<evidence type="ECO:0000313" key="9">
    <source>
        <dbReference type="EMBL" id="RKS80181.1"/>
    </source>
</evidence>
<evidence type="ECO:0000256" key="3">
    <source>
        <dbReference type="ARBA" id="ARBA00022475"/>
    </source>
</evidence>
<keyword evidence="9" id="KW-0762">Sugar transport</keyword>
<keyword evidence="5 7" id="KW-1133">Transmembrane helix</keyword>
<dbReference type="PANTHER" id="PTHR30193:SF41">
    <property type="entry name" value="DIACETYLCHITOBIOSE UPTAKE SYSTEM PERMEASE PROTEIN NGCF"/>
    <property type="match status" value="1"/>
</dbReference>
<evidence type="ECO:0000256" key="1">
    <source>
        <dbReference type="ARBA" id="ARBA00004651"/>
    </source>
</evidence>
<dbReference type="Pfam" id="PF00528">
    <property type="entry name" value="BPD_transp_1"/>
    <property type="match status" value="1"/>
</dbReference>
<dbReference type="GO" id="GO:0005886">
    <property type="term" value="C:plasma membrane"/>
    <property type="evidence" value="ECO:0007669"/>
    <property type="project" value="UniProtKB-SubCell"/>
</dbReference>
<evidence type="ECO:0000259" key="8">
    <source>
        <dbReference type="PROSITE" id="PS50928"/>
    </source>
</evidence>
<keyword evidence="10" id="KW-1185">Reference proteome</keyword>
<reference evidence="9 10" key="1">
    <citation type="submission" date="2018-10" db="EMBL/GenBank/DDBJ databases">
        <title>Genomic Encyclopedia of Archaeal and Bacterial Type Strains, Phase II (KMG-II): from individual species to whole genera.</title>
        <authorList>
            <person name="Goeker M."/>
        </authorList>
    </citation>
    <scope>NUCLEOTIDE SEQUENCE [LARGE SCALE GENOMIC DNA]</scope>
    <source>
        <strain evidence="9 10">RP-AC37</strain>
    </source>
</reference>
<comment type="subcellular location">
    <subcellularLocation>
        <location evidence="1 7">Cell membrane</location>
        <topology evidence="1 7">Multi-pass membrane protein</topology>
    </subcellularLocation>
</comment>
<feature type="transmembrane region" description="Helical" evidence="7">
    <location>
        <begin position="201"/>
        <end position="221"/>
    </location>
</feature>
<feature type="transmembrane region" description="Helical" evidence="7">
    <location>
        <begin position="148"/>
        <end position="169"/>
    </location>
</feature>
<dbReference type="InterPro" id="IPR051393">
    <property type="entry name" value="ABC_transporter_permease"/>
</dbReference>
<dbReference type="PANTHER" id="PTHR30193">
    <property type="entry name" value="ABC TRANSPORTER PERMEASE PROTEIN"/>
    <property type="match status" value="1"/>
</dbReference>
<gene>
    <name evidence="9" type="ORF">CLV35_0602</name>
</gene>
<dbReference type="EMBL" id="RBWV01000009">
    <property type="protein sequence ID" value="RKS80181.1"/>
    <property type="molecule type" value="Genomic_DNA"/>
</dbReference>
<dbReference type="CDD" id="cd06261">
    <property type="entry name" value="TM_PBP2"/>
    <property type="match status" value="1"/>
</dbReference>
<dbReference type="PROSITE" id="PS50928">
    <property type="entry name" value="ABC_TM1"/>
    <property type="match status" value="1"/>
</dbReference>
<keyword evidence="4 7" id="KW-0812">Transmembrane</keyword>
<evidence type="ECO:0000256" key="5">
    <source>
        <dbReference type="ARBA" id="ARBA00022989"/>
    </source>
</evidence>
<dbReference type="Proteomes" id="UP000281955">
    <property type="component" value="Unassembled WGS sequence"/>
</dbReference>
<keyword evidence="3" id="KW-1003">Cell membrane</keyword>
<evidence type="ECO:0000256" key="2">
    <source>
        <dbReference type="ARBA" id="ARBA00022448"/>
    </source>
</evidence>
<sequence>MFLAPALALFAVFLVVPICYTLWLSLRASRVDSTGFGVRTEKFVGFDNYVSAVSDSAYLHSVLRLLGYGFLVVPIMLGFALLFALLLDSPVIRFGRFSRIAIFLPYAVPGVIATLLWGFIYLPGVSPIREAADTLGLPVPSFLGPHSVLYSVVNIAVWGGIGFNMIIIYTSLRGLPAELQEAARIDGCNELQIAWRIKVPLVLPAVIMTAIFSLISTLQVFNEPQTLVPLTSAISSTWVPLMTIYRDAFVNNDVYTAAAASVVLAAATLVLSLAVLGTLQRRAFGEDR</sequence>
<dbReference type="InParanoid" id="A0A420XTW8"/>
<dbReference type="GO" id="GO:0055085">
    <property type="term" value="P:transmembrane transport"/>
    <property type="evidence" value="ECO:0007669"/>
    <property type="project" value="InterPro"/>
</dbReference>
<feature type="transmembrane region" description="Helical" evidence="7">
    <location>
        <begin position="100"/>
        <end position="120"/>
    </location>
</feature>
<name>A0A420XTW8_9ACTN</name>
<evidence type="ECO:0000256" key="4">
    <source>
        <dbReference type="ARBA" id="ARBA00022692"/>
    </source>
</evidence>
<keyword evidence="2 7" id="KW-0813">Transport</keyword>
<comment type="similarity">
    <text evidence="7">Belongs to the binding-protein-dependent transport system permease family.</text>
</comment>
<dbReference type="AlphaFoldDB" id="A0A420XTW8"/>
<feature type="transmembrane region" description="Helical" evidence="7">
    <location>
        <begin position="65"/>
        <end position="88"/>
    </location>
</feature>
<feature type="domain" description="ABC transmembrane type-1" evidence="8">
    <location>
        <begin position="62"/>
        <end position="275"/>
    </location>
</feature>
<evidence type="ECO:0000256" key="6">
    <source>
        <dbReference type="ARBA" id="ARBA00023136"/>
    </source>
</evidence>
<organism evidence="9 10">
    <name type="scientific">Motilibacter peucedani</name>
    <dbReference type="NCBI Taxonomy" id="598650"/>
    <lineage>
        <taxon>Bacteria</taxon>
        <taxon>Bacillati</taxon>
        <taxon>Actinomycetota</taxon>
        <taxon>Actinomycetes</taxon>
        <taxon>Motilibacterales</taxon>
        <taxon>Motilibacteraceae</taxon>
        <taxon>Motilibacter</taxon>
    </lineage>
</organism>
<comment type="caution">
    <text evidence="9">The sequence shown here is derived from an EMBL/GenBank/DDBJ whole genome shotgun (WGS) entry which is preliminary data.</text>
</comment>
<dbReference type="Gene3D" id="1.10.3720.10">
    <property type="entry name" value="MetI-like"/>
    <property type="match status" value="1"/>
</dbReference>
<evidence type="ECO:0000313" key="10">
    <source>
        <dbReference type="Proteomes" id="UP000281955"/>
    </source>
</evidence>
<protein>
    <submittedName>
        <fullName evidence="9">Multiple sugar transport system permease protein</fullName>
    </submittedName>
</protein>